<evidence type="ECO:0008006" key="4">
    <source>
        <dbReference type="Google" id="ProtNLM"/>
    </source>
</evidence>
<keyword evidence="3" id="KW-1185">Reference proteome</keyword>
<evidence type="ECO:0000256" key="1">
    <source>
        <dbReference type="SAM" id="SignalP"/>
    </source>
</evidence>
<reference evidence="2" key="1">
    <citation type="submission" date="2023-03" db="EMBL/GenBank/DDBJ databases">
        <title>Massive genome expansion in bonnet fungi (Mycena s.s.) driven by repeated elements and novel gene families across ecological guilds.</title>
        <authorList>
            <consortium name="Lawrence Berkeley National Laboratory"/>
            <person name="Harder C.B."/>
            <person name="Miyauchi S."/>
            <person name="Viragh M."/>
            <person name="Kuo A."/>
            <person name="Thoen E."/>
            <person name="Andreopoulos B."/>
            <person name="Lu D."/>
            <person name="Skrede I."/>
            <person name="Drula E."/>
            <person name="Henrissat B."/>
            <person name="Morin E."/>
            <person name="Kohler A."/>
            <person name="Barry K."/>
            <person name="LaButti K."/>
            <person name="Morin E."/>
            <person name="Salamov A."/>
            <person name="Lipzen A."/>
            <person name="Mereny Z."/>
            <person name="Hegedus B."/>
            <person name="Baldrian P."/>
            <person name="Stursova M."/>
            <person name="Weitz H."/>
            <person name="Taylor A."/>
            <person name="Grigoriev I.V."/>
            <person name="Nagy L.G."/>
            <person name="Martin F."/>
            <person name="Kauserud H."/>
        </authorList>
    </citation>
    <scope>NUCLEOTIDE SEQUENCE</scope>
    <source>
        <strain evidence="2">CBHHK002</strain>
    </source>
</reference>
<sequence length="480" mass="53589">MTSPFLALPAELLLIILGELCDIHYFPSRTDPPYLHTRSNTCRSINGLRAISMVNQRLRNVSLCILFEISRCPSSEKFEQLSAKCTTKPQFASLIRRLDVVDVDTRQLLLPELLPFLTSLVRLDLKANALDAHLLAIANSHSTLVTVAIQVARFIGSLDTLANIPDLPFSKILVCQIKILDYDLSPNFDIFQLLVQRGVRFSRLTFPANIRGSPPTLPDLEHLDWLLMRTRGSSVDASWLLPFAQRHIHLATIRFADSPSPFAGRGWQMIHNPSDVPFARDFLAAVSADRIFGVHLHSFSIARPGASWSSLKDWDVMHLDLEVTNPASGISALKLASVFAPRLSFLHVALHEMLNTLPCHIDQFVEPFTSLPFLRILSLSNGYANLQADEPSPWMTTLGSTESTYGTAAWVTALHALQWYMTRVAESATELERIHVDEQGGGRVRRLGDLVLKASFMVVTSRNGARELEILGSPKEGHFW</sequence>
<proteinExistence type="predicted"/>
<keyword evidence="1" id="KW-0732">Signal</keyword>
<evidence type="ECO:0000313" key="2">
    <source>
        <dbReference type="EMBL" id="KAJ7350479.1"/>
    </source>
</evidence>
<gene>
    <name evidence="2" type="ORF">DFH08DRAFT_958146</name>
</gene>
<evidence type="ECO:0000313" key="3">
    <source>
        <dbReference type="Proteomes" id="UP001218218"/>
    </source>
</evidence>
<dbReference type="Proteomes" id="UP001218218">
    <property type="component" value="Unassembled WGS sequence"/>
</dbReference>
<dbReference type="EMBL" id="JARIHO010000014">
    <property type="protein sequence ID" value="KAJ7350479.1"/>
    <property type="molecule type" value="Genomic_DNA"/>
</dbReference>
<protein>
    <recommendedName>
        <fullName evidence="4">F-box domain-containing protein</fullName>
    </recommendedName>
</protein>
<comment type="caution">
    <text evidence="2">The sequence shown here is derived from an EMBL/GenBank/DDBJ whole genome shotgun (WGS) entry which is preliminary data.</text>
</comment>
<organism evidence="2 3">
    <name type="scientific">Mycena albidolilacea</name>
    <dbReference type="NCBI Taxonomy" id="1033008"/>
    <lineage>
        <taxon>Eukaryota</taxon>
        <taxon>Fungi</taxon>
        <taxon>Dikarya</taxon>
        <taxon>Basidiomycota</taxon>
        <taxon>Agaricomycotina</taxon>
        <taxon>Agaricomycetes</taxon>
        <taxon>Agaricomycetidae</taxon>
        <taxon>Agaricales</taxon>
        <taxon>Marasmiineae</taxon>
        <taxon>Mycenaceae</taxon>
        <taxon>Mycena</taxon>
    </lineage>
</organism>
<accession>A0AAD7A6B9</accession>
<name>A0AAD7A6B9_9AGAR</name>
<feature type="signal peptide" evidence="1">
    <location>
        <begin position="1"/>
        <end position="18"/>
    </location>
</feature>
<feature type="chain" id="PRO_5042228143" description="F-box domain-containing protein" evidence="1">
    <location>
        <begin position="19"/>
        <end position="480"/>
    </location>
</feature>
<dbReference type="AlphaFoldDB" id="A0AAD7A6B9"/>